<reference evidence="3" key="1">
    <citation type="journal article" date="2019" name="Int. J. Syst. Evol. Microbiol.">
        <title>The Global Catalogue of Microorganisms (GCM) 10K type strain sequencing project: providing services to taxonomists for standard genome sequencing and annotation.</title>
        <authorList>
            <consortium name="The Broad Institute Genomics Platform"/>
            <consortium name="The Broad Institute Genome Sequencing Center for Infectious Disease"/>
            <person name="Wu L."/>
            <person name="Ma J."/>
        </authorList>
    </citation>
    <scope>NUCLEOTIDE SEQUENCE [LARGE SCALE GENOMIC DNA]</scope>
    <source>
        <strain evidence="3">JCM 18198</strain>
    </source>
</reference>
<evidence type="ECO:0000313" key="3">
    <source>
        <dbReference type="Proteomes" id="UP001500141"/>
    </source>
</evidence>
<dbReference type="EMBL" id="BAABIP010000022">
    <property type="protein sequence ID" value="GAA4776949.1"/>
    <property type="molecule type" value="Genomic_DNA"/>
</dbReference>
<dbReference type="CDD" id="cd00118">
    <property type="entry name" value="LysM"/>
    <property type="match status" value="4"/>
</dbReference>
<keyword evidence="3" id="KW-1185">Reference proteome</keyword>
<gene>
    <name evidence="2" type="ORF">GCM10023230_30170</name>
</gene>
<dbReference type="PANTHER" id="PTHR33734:SF22">
    <property type="entry name" value="MEMBRANE-BOUND LYTIC MUREIN TRANSGLYCOSYLASE D"/>
    <property type="match status" value="1"/>
</dbReference>
<comment type="caution">
    <text evidence="2">The sequence shown here is derived from an EMBL/GenBank/DDBJ whole genome shotgun (WGS) entry which is preliminary data.</text>
</comment>
<proteinExistence type="predicted"/>
<dbReference type="InterPro" id="IPR018392">
    <property type="entry name" value="LysM"/>
</dbReference>
<dbReference type="Gene3D" id="3.40.50.2300">
    <property type="match status" value="2"/>
</dbReference>
<dbReference type="InterPro" id="IPR036779">
    <property type="entry name" value="LysM_dom_sf"/>
</dbReference>
<sequence length="655" mass="73085">MKKMKSLVKVLILLGFTTVFGQNLIKHKVSKGETITKIAQKYSVTPNDIYKVNPDASKGVEENTILLIPNKSNVTPKAVAENKPKLNLKKHEVKPKETLYGIANSYGITIQELEKANAEALKEGLKIGLVLNIPVKSNTTKPEVKTNVADTKKTILHEVKPKETKYGIAKEYGISVEELEKKNPEIKDGLQIGFQLVIKGERPKQQVSQPIVTKEVKEDTPKTQTSIPVVDKVLSTNEYTVKPKETLYSLSTQFGVSQEKLIELNPELKDGLKDGMIIKVPAKAIVAVTPNRQNSDLSKTVKKGQNKKLAMLLPFNIAKLDQDTINSTKSRLKKDKFLNMTLDFYAGALMAIDSAKTLGINVDISIFDSNETKSTSDVSGLIQNKNLKTMDAIIGPFYQNNVEKAASLLTDVPVISPLSKDYDKKFPNLIQATPTNEDVKLAMFNFMREKGGNIIAVVDPKKMSSKQYISENHKDVLFATVSDAGVLDVASLKSFLVKDKMNYVILETEKTNLILSTTTALLASLKDFQINLVILGENDALDFDEIQMNRLTKLKMHYPSMVRVNDSDAATDFESVFKKKNKILPNQFATRGFDVTFDVLMRLSQEKSLIETFNDASTEQVESKFNYVQNPDGGYMNKGVYILYYDTDLTVKQEN</sequence>
<dbReference type="InterPro" id="IPR028082">
    <property type="entry name" value="Peripla_BP_I"/>
</dbReference>
<evidence type="ECO:0000259" key="1">
    <source>
        <dbReference type="PROSITE" id="PS51782"/>
    </source>
</evidence>
<accession>A0ABP9ABI8</accession>
<dbReference type="SMART" id="SM00257">
    <property type="entry name" value="LysM"/>
    <property type="match status" value="4"/>
</dbReference>
<feature type="domain" description="LysM" evidence="1">
    <location>
        <begin position="237"/>
        <end position="280"/>
    </location>
</feature>
<dbReference type="PANTHER" id="PTHR33734">
    <property type="entry name" value="LYSM DOMAIN-CONTAINING GPI-ANCHORED PROTEIN 2"/>
    <property type="match status" value="1"/>
</dbReference>
<evidence type="ECO:0000313" key="2">
    <source>
        <dbReference type="EMBL" id="GAA4776949.1"/>
    </source>
</evidence>
<dbReference type="Pfam" id="PF01476">
    <property type="entry name" value="LysM"/>
    <property type="match status" value="4"/>
</dbReference>
<dbReference type="SUPFAM" id="SSF53822">
    <property type="entry name" value="Periplasmic binding protein-like I"/>
    <property type="match status" value="1"/>
</dbReference>
<organism evidence="2 3">
    <name type="scientific">Flavobacterium hankyongi</name>
    <dbReference type="NCBI Taxonomy" id="1176532"/>
    <lineage>
        <taxon>Bacteria</taxon>
        <taxon>Pseudomonadati</taxon>
        <taxon>Bacteroidota</taxon>
        <taxon>Flavobacteriia</taxon>
        <taxon>Flavobacteriales</taxon>
        <taxon>Flavobacteriaceae</taxon>
        <taxon>Flavobacterium</taxon>
    </lineage>
</organism>
<dbReference type="Proteomes" id="UP001500141">
    <property type="component" value="Unassembled WGS sequence"/>
</dbReference>
<dbReference type="SUPFAM" id="SSF54106">
    <property type="entry name" value="LysM domain"/>
    <property type="match status" value="4"/>
</dbReference>
<feature type="domain" description="LysM" evidence="1">
    <location>
        <begin position="89"/>
        <end position="133"/>
    </location>
</feature>
<dbReference type="Gene3D" id="3.10.350.10">
    <property type="entry name" value="LysM domain"/>
    <property type="match status" value="4"/>
</dbReference>
<feature type="domain" description="LysM" evidence="1">
    <location>
        <begin position="155"/>
        <end position="198"/>
    </location>
</feature>
<name>A0ABP9ABI8_9FLAO</name>
<dbReference type="PROSITE" id="PS51782">
    <property type="entry name" value="LYSM"/>
    <property type="match status" value="4"/>
</dbReference>
<protein>
    <submittedName>
        <fullName evidence="2">LysM peptidoglycan-binding domain-containing protein</fullName>
    </submittedName>
</protein>
<feature type="domain" description="LysM" evidence="1">
    <location>
        <begin position="25"/>
        <end position="68"/>
    </location>
</feature>